<sequence>MDNAELRQAISELVTIAIDSISETISALTAETAEPDIEEALSACIGHVDTIVMAAEMAESDTLLAHSQETRDFLSSLIGQDTRYLQRQGQDLLDWSRAVLAYVQNPDDVTLCNQLQLPPPLAPGELLVDSSLEWVESATEDHGSLEAPVAHTTERQPDPTTMENPTSTTDWSLGEPAPEIMTTSDVASPETVSAFEPEEVAWPGIEPNVDDLNRADAAERVVEIQFDEVEATNYQDALPVNEPMVSDILAEDEMSQAPVLATGQVTTHTTTDRDIESDDEWVNHLPVDHDASQALVTTESADFDSGWSNDAASLEGAEWTNDETSDDAFDIIQQITQSFDDLARLQMPLTMSDTTEIEIGEAAHAYIDIVSQLQALSEQIGLSGLSAIYEHVAYNVSRLAEQTPAARACAHKVLTQWPELVCAYLGDFTDDANSLALINLLKSEAWPVPFDPIRSESLFMALSPTMAEPLGAEERPSVAGADDVALTVAEDVDPRLIEVFLRESPDHAAKFSACIADISRGEDVFSNLNAARRLSHSLKGSANLVGVKGIANLTHHVEDILEYLSDRHLTPPPALVQTLQEAADSVEMMLEALQGGGAAPIDVQRILQDVFDWAKHMDTGQLEAPPPTPSIVDPEPQLNPVSHAPVILETEPVATPHATAATTSTAENAPAVTGLGKVLRIPVETVDDLFRTVGELSIALDQLQGRLASIRRQSNEL</sequence>
<proteinExistence type="predicted"/>
<accession>W4LSP0</accession>
<feature type="modified residue" description="Phosphohistidine" evidence="1">
    <location>
        <position position="536"/>
    </location>
</feature>
<dbReference type="Gene3D" id="1.20.120.160">
    <property type="entry name" value="HPT domain"/>
    <property type="match status" value="1"/>
</dbReference>
<reference evidence="4 5" key="1">
    <citation type="journal article" date="2014" name="Nature">
        <title>An environmental bacterial taxon with a large and distinct metabolic repertoire.</title>
        <authorList>
            <person name="Wilson M.C."/>
            <person name="Mori T."/>
            <person name="Ruckert C."/>
            <person name="Uria A.R."/>
            <person name="Helf M.J."/>
            <person name="Takada K."/>
            <person name="Gernert C."/>
            <person name="Steffens U.A."/>
            <person name="Heycke N."/>
            <person name="Schmitt S."/>
            <person name="Rinke C."/>
            <person name="Helfrich E.J."/>
            <person name="Brachmann A.O."/>
            <person name="Gurgui C."/>
            <person name="Wakimoto T."/>
            <person name="Kracht M."/>
            <person name="Crusemann M."/>
            <person name="Hentschel U."/>
            <person name="Abe I."/>
            <person name="Matsunaga S."/>
            <person name="Kalinowski J."/>
            <person name="Takeyama H."/>
            <person name="Piel J."/>
        </authorList>
    </citation>
    <scope>NUCLEOTIDE SEQUENCE [LARGE SCALE GENOMIC DNA]</scope>
    <source>
        <strain evidence="5">TSY1</strain>
    </source>
</reference>
<evidence type="ECO:0000256" key="1">
    <source>
        <dbReference type="PROSITE-ProRule" id="PRU00110"/>
    </source>
</evidence>
<dbReference type="PROSITE" id="PS50894">
    <property type="entry name" value="HPT"/>
    <property type="match status" value="1"/>
</dbReference>
<keyword evidence="1" id="KW-0597">Phosphoprotein</keyword>
<dbReference type="GO" id="GO:0000160">
    <property type="term" value="P:phosphorelay signal transduction system"/>
    <property type="evidence" value="ECO:0007669"/>
    <property type="project" value="InterPro"/>
</dbReference>
<dbReference type="AlphaFoldDB" id="W4LSP0"/>
<organism evidence="4 5">
    <name type="scientific">Entotheonella factor</name>
    <dbReference type="NCBI Taxonomy" id="1429438"/>
    <lineage>
        <taxon>Bacteria</taxon>
        <taxon>Pseudomonadati</taxon>
        <taxon>Nitrospinota/Tectimicrobiota group</taxon>
        <taxon>Candidatus Tectimicrobiota</taxon>
        <taxon>Candidatus Entotheonellia</taxon>
        <taxon>Candidatus Entotheonellales</taxon>
        <taxon>Candidatus Entotheonellaceae</taxon>
        <taxon>Candidatus Entotheonella</taxon>
    </lineage>
</organism>
<feature type="compositionally biased region" description="Polar residues" evidence="2">
    <location>
        <begin position="158"/>
        <end position="171"/>
    </location>
</feature>
<keyword evidence="5" id="KW-1185">Reference proteome</keyword>
<feature type="domain" description="HPt" evidence="3">
    <location>
        <begin position="489"/>
        <end position="593"/>
    </location>
</feature>
<evidence type="ECO:0000256" key="2">
    <source>
        <dbReference type="SAM" id="MobiDB-lite"/>
    </source>
</evidence>
<dbReference type="GO" id="GO:0004672">
    <property type="term" value="F:protein kinase activity"/>
    <property type="evidence" value="ECO:0007669"/>
    <property type="project" value="UniProtKB-ARBA"/>
</dbReference>
<protein>
    <recommendedName>
        <fullName evidence="3">HPt domain-containing protein</fullName>
    </recommendedName>
</protein>
<evidence type="ECO:0000313" key="5">
    <source>
        <dbReference type="Proteomes" id="UP000019141"/>
    </source>
</evidence>
<dbReference type="Proteomes" id="UP000019141">
    <property type="component" value="Unassembled WGS sequence"/>
</dbReference>
<dbReference type="EMBL" id="AZHW01000296">
    <property type="protein sequence ID" value="ETX00870.1"/>
    <property type="molecule type" value="Genomic_DNA"/>
</dbReference>
<dbReference type="InterPro" id="IPR008207">
    <property type="entry name" value="Sig_transdc_His_kin_Hpt_dom"/>
</dbReference>
<name>W4LSP0_ENTF1</name>
<dbReference type="CDD" id="cd00088">
    <property type="entry name" value="HPT"/>
    <property type="match status" value="1"/>
</dbReference>
<evidence type="ECO:0000313" key="4">
    <source>
        <dbReference type="EMBL" id="ETX00870.1"/>
    </source>
</evidence>
<dbReference type="InterPro" id="IPR036641">
    <property type="entry name" value="HPT_dom_sf"/>
</dbReference>
<dbReference type="Pfam" id="PF01627">
    <property type="entry name" value="Hpt"/>
    <property type="match status" value="1"/>
</dbReference>
<comment type="caution">
    <text evidence="4">The sequence shown here is derived from an EMBL/GenBank/DDBJ whole genome shotgun (WGS) entry which is preliminary data.</text>
</comment>
<dbReference type="SUPFAM" id="SSF47226">
    <property type="entry name" value="Histidine-containing phosphotransfer domain, HPT domain"/>
    <property type="match status" value="1"/>
</dbReference>
<dbReference type="InterPro" id="IPR051315">
    <property type="entry name" value="Bact_Chemotaxis_CheA"/>
</dbReference>
<dbReference type="PANTHER" id="PTHR43395:SF10">
    <property type="entry name" value="CHEMOTAXIS PROTEIN CHEA"/>
    <property type="match status" value="1"/>
</dbReference>
<gene>
    <name evidence="4" type="ORF">ETSY1_09620</name>
</gene>
<feature type="region of interest" description="Disordered" evidence="2">
    <location>
        <begin position="137"/>
        <end position="176"/>
    </location>
</feature>
<dbReference type="HOGENOM" id="CLU_385302_0_0_7"/>
<evidence type="ECO:0000259" key="3">
    <source>
        <dbReference type="PROSITE" id="PS50894"/>
    </source>
</evidence>
<dbReference type="PANTHER" id="PTHR43395">
    <property type="entry name" value="SENSOR HISTIDINE KINASE CHEA"/>
    <property type="match status" value="1"/>
</dbReference>
<dbReference type="SMART" id="SM00073">
    <property type="entry name" value="HPT"/>
    <property type="match status" value="1"/>
</dbReference>